<feature type="non-terminal residue" evidence="1">
    <location>
        <position position="1"/>
    </location>
</feature>
<accession>A0A381WL72</accession>
<dbReference type="EMBL" id="UINC01011999">
    <property type="protein sequence ID" value="SVA52643.1"/>
    <property type="molecule type" value="Genomic_DNA"/>
</dbReference>
<reference evidence="1" key="1">
    <citation type="submission" date="2018-05" db="EMBL/GenBank/DDBJ databases">
        <authorList>
            <person name="Lanie J.A."/>
            <person name="Ng W.-L."/>
            <person name="Kazmierczak K.M."/>
            <person name="Andrzejewski T.M."/>
            <person name="Davidsen T.M."/>
            <person name="Wayne K.J."/>
            <person name="Tettelin H."/>
            <person name="Glass J.I."/>
            <person name="Rusch D."/>
            <person name="Podicherti R."/>
            <person name="Tsui H.-C.T."/>
            <person name="Winkler M.E."/>
        </authorList>
    </citation>
    <scope>NUCLEOTIDE SEQUENCE</scope>
</reference>
<proteinExistence type="predicted"/>
<name>A0A381WL72_9ZZZZ</name>
<organism evidence="1">
    <name type="scientific">marine metagenome</name>
    <dbReference type="NCBI Taxonomy" id="408172"/>
    <lineage>
        <taxon>unclassified sequences</taxon>
        <taxon>metagenomes</taxon>
        <taxon>ecological metagenomes</taxon>
    </lineage>
</organism>
<sequence>VGFVPALAASTTSPAPAQLLRDTVNLNRQPCDSERHGDVLHREVIGEERCVALEC</sequence>
<gene>
    <name evidence="1" type="ORF">METZ01_LOCUS105497</name>
</gene>
<protein>
    <submittedName>
        <fullName evidence="1">Uncharacterized protein</fullName>
    </submittedName>
</protein>
<dbReference type="AlphaFoldDB" id="A0A381WL72"/>
<evidence type="ECO:0000313" key="1">
    <source>
        <dbReference type="EMBL" id="SVA52643.1"/>
    </source>
</evidence>